<dbReference type="Pfam" id="PF07766">
    <property type="entry name" value="LETM1_RBD"/>
    <property type="match status" value="1"/>
</dbReference>
<feature type="coiled-coil region" evidence="7">
    <location>
        <begin position="633"/>
        <end position="669"/>
    </location>
</feature>
<evidence type="ECO:0000313" key="11">
    <source>
        <dbReference type="EMBL" id="CAK0783736.1"/>
    </source>
</evidence>
<dbReference type="GO" id="GO:0043022">
    <property type="term" value="F:ribosome binding"/>
    <property type="evidence" value="ECO:0007669"/>
    <property type="project" value="InterPro"/>
</dbReference>
<keyword evidence="5" id="KW-0496">Mitochondrion</keyword>
<dbReference type="PANTHER" id="PTHR14009:SF1">
    <property type="entry name" value="MITOCHONDRIAL PROTON_CALCIUM EXCHANGER PROTEIN"/>
    <property type="match status" value="1"/>
</dbReference>
<dbReference type="PANTHER" id="PTHR14009">
    <property type="entry name" value="LEUCINE ZIPPER-EF-HAND CONTAINING TRANSMEMBRANE PROTEIN"/>
    <property type="match status" value="1"/>
</dbReference>
<evidence type="ECO:0000259" key="10">
    <source>
        <dbReference type="Pfam" id="PF07766"/>
    </source>
</evidence>
<evidence type="ECO:0000313" key="12">
    <source>
        <dbReference type="Proteomes" id="UP001314263"/>
    </source>
</evidence>
<gene>
    <name evidence="11" type="ORF">CVIRNUC_006935</name>
</gene>
<name>A0AAV1I8Q5_9CHLO</name>
<comment type="caution">
    <text evidence="11">The sequence shown here is derived from an EMBL/GenBank/DDBJ whole genome shotgun (WGS) entry which is preliminary data.</text>
</comment>
<feature type="transmembrane region" description="Helical" evidence="9">
    <location>
        <begin position="594"/>
        <end position="617"/>
    </location>
</feature>
<keyword evidence="2 9" id="KW-0812">Transmembrane</keyword>
<evidence type="ECO:0000256" key="5">
    <source>
        <dbReference type="ARBA" id="ARBA00023128"/>
    </source>
</evidence>
<sequence length="756" mass="83207">MFQLCPLQAMGHICLRQNSTALTARPLAVPRNAKHSRPLAMQRDCLKHSIPRRRKSHGIMDSPMRQWHQQDPLPTARRRSCSCNGIATSRSSSSTAAGPEHEEFPRMSAARVERLETLIRLRKLYRNLLRADRLLAQPTPVYQLPKRPDRRRSEELSEEEEAEQELERRQAAVEVVGEMQLTAEQLKGGVRALLAMDANFGELVFRAESAREAEARVTRHAREIAAQLSERARKEVRKLPFPNLQAAQAALDVRNARYKSALMRQSSDDDDASDASERVKERLEQAERAVEKFVSRRLKAVQPGLEKARTTPVSAVVGGISSGANYAKGLWDRLNGGGRRMAAGSAGLNLPYPLPMPVDTRATRTAAIAQLSRDIDALEQKLQEASKVRESKVRRAGIGGRARLAGELRDMDDEVGALSRALAVRTLQLELEYICGCLEDEALDIGQGTQNPAFLLSRQGTSDEVALLVAEFALLDGPIATLAEDVDKGEAGRINEDELARLAVEIPDLRMRLGIGDARVFAGTGWTLVRAQATMGEGAGKIREGIGFFTRGVRLLGSDVSSAGRLFYRAGAGASLRPREVQALRRTARDLLTFIPFAIILIAPLTPVGHVLIFSFLQKYFPGFFPSQFTSRRQELMTRYEELKKQLAEAQEAAQLEDEEAELARAESMLARLTSPALAAASRMAGREALTSPGRAGEGYGSSNSSVGRWSEDERNSEGPAARAVRNLEQQVAAAAEKATTGSVDMPQDERRREQS</sequence>
<evidence type="ECO:0000256" key="1">
    <source>
        <dbReference type="ARBA" id="ARBA00004434"/>
    </source>
</evidence>
<feature type="region of interest" description="Disordered" evidence="8">
    <location>
        <begin position="684"/>
        <end position="756"/>
    </location>
</feature>
<evidence type="ECO:0000256" key="9">
    <source>
        <dbReference type="SAM" id="Phobius"/>
    </source>
</evidence>
<keyword evidence="12" id="KW-1185">Reference proteome</keyword>
<evidence type="ECO:0000256" key="8">
    <source>
        <dbReference type="SAM" id="MobiDB-lite"/>
    </source>
</evidence>
<comment type="subcellular location">
    <subcellularLocation>
        <location evidence="1">Mitochondrion inner membrane</location>
        <topology evidence="1">Single-pass membrane protein</topology>
    </subcellularLocation>
</comment>
<keyword evidence="3" id="KW-0999">Mitochondrion inner membrane</keyword>
<accession>A0AAV1I8Q5</accession>
<evidence type="ECO:0000256" key="2">
    <source>
        <dbReference type="ARBA" id="ARBA00022692"/>
    </source>
</evidence>
<dbReference type="InterPro" id="IPR044202">
    <property type="entry name" value="LETM1/MDM38-like"/>
</dbReference>
<dbReference type="GO" id="GO:0005743">
    <property type="term" value="C:mitochondrial inner membrane"/>
    <property type="evidence" value="ECO:0007669"/>
    <property type="project" value="UniProtKB-SubCell"/>
</dbReference>
<dbReference type="InterPro" id="IPR033122">
    <property type="entry name" value="LETM1-like_RBD"/>
</dbReference>
<feature type="coiled-coil region" evidence="7">
    <location>
        <begin position="361"/>
        <end position="395"/>
    </location>
</feature>
<protein>
    <recommendedName>
        <fullName evidence="10">Letm1 RBD domain-containing protein</fullName>
    </recommendedName>
</protein>
<feature type="region of interest" description="Disordered" evidence="8">
    <location>
        <begin position="65"/>
        <end position="105"/>
    </location>
</feature>
<dbReference type="AlphaFoldDB" id="A0AAV1I8Q5"/>
<evidence type="ECO:0000256" key="6">
    <source>
        <dbReference type="ARBA" id="ARBA00023136"/>
    </source>
</evidence>
<keyword evidence="7" id="KW-0175">Coiled coil</keyword>
<keyword evidence="6 9" id="KW-0472">Membrane</keyword>
<feature type="region of interest" description="Disordered" evidence="8">
    <location>
        <begin position="262"/>
        <end position="282"/>
    </location>
</feature>
<organism evidence="11 12">
    <name type="scientific">Coccomyxa viridis</name>
    <dbReference type="NCBI Taxonomy" id="1274662"/>
    <lineage>
        <taxon>Eukaryota</taxon>
        <taxon>Viridiplantae</taxon>
        <taxon>Chlorophyta</taxon>
        <taxon>core chlorophytes</taxon>
        <taxon>Trebouxiophyceae</taxon>
        <taxon>Trebouxiophyceae incertae sedis</taxon>
        <taxon>Coccomyxaceae</taxon>
        <taxon>Coccomyxa</taxon>
    </lineage>
</organism>
<feature type="domain" description="Letm1 RBD" evidence="10">
    <location>
        <begin position="576"/>
        <end position="655"/>
    </location>
</feature>
<dbReference type="EMBL" id="CAUYUE010000009">
    <property type="protein sequence ID" value="CAK0783736.1"/>
    <property type="molecule type" value="Genomic_DNA"/>
</dbReference>
<dbReference type="GO" id="GO:0030003">
    <property type="term" value="P:intracellular monoatomic cation homeostasis"/>
    <property type="evidence" value="ECO:0007669"/>
    <property type="project" value="TreeGrafter"/>
</dbReference>
<reference evidence="11 12" key="1">
    <citation type="submission" date="2023-10" db="EMBL/GenBank/DDBJ databases">
        <authorList>
            <person name="Maclean D."/>
            <person name="Macfadyen A."/>
        </authorList>
    </citation>
    <scope>NUCLEOTIDE SEQUENCE [LARGE SCALE GENOMIC DNA]</scope>
</reference>
<evidence type="ECO:0000256" key="4">
    <source>
        <dbReference type="ARBA" id="ARBA00022989"/>
    </source>
</evidence>
<keyword evidence="4 9" id="KW-1133">Transmembrane helix</keyword>
<evidence type="ECO:0000256" key="3">
    <source>
        <dbReference type="ARBA" id="ARBA00022792"/>
    </source>
</evidence>
<feature type="region of interest" description="Disordered" evidence="8">
    <location>
        <begin position="140"/>
        <end position="165"/>
    </location>
</feature>
<feature type="compositionally biased region" description="Low complexity" evidence="8">
    <location>
        <begin position="87"/>
        <end position="97"/>
    </location>
</feature>
<evidence type="ECO:0000256" key="7">
    <source>
        <dbReference type="SAM" id="Coils"/>
    </source>
</evidence>
<dbReference type="Proteomes" id="UP001314263">
    <property type="component" value="Unassembled WGS sequence"/>
</dbReference>
<proteinExistence type="predicted"/>